<organism evidence="3 4">
    <name type="scientific">Paraburkholderia franconis</name>
    <dbReference type="NCBI Taxonomy" id="2654983"/>
    <lineage>
        <taxon>Bacteria</taxon>
        <taxon>Pseudomonadati</taxon>
        <taxon>Pseudomonadota</taxon>
        <taxon>Betaproteobacteria</taxon>
        <taxon>Burkholderiales</taxon>
        <taxon>Burkholderiaceae</taxon>
        <taxon>Paraburkholderia</taxon>
    </lineage>
</organism>
<evidence type="ECO:0000259" key="2">
    <source>
        <dbReference type="Pfam" id="PF03061"/>
    </source>
</evidence>
<dbReference type="InterPro" id="IPR006683">
    <property type="entry name" value="Thioestr_dom"/>
</dbReference>
<dbReference type="AlphaFoldDB" id="A0A7X1THI2"/>
<accession>A0A7X1THI2</accession>
<dbReference type="InterPro" id="IPR003736">
    <property type="entry name" value="PAAI_dom"/>
</dbReference>
<comment type="caution">
    <text evidence="3">The sequence shown here is derived from an EMBL/GenBank/DDBJ whole genome shotgun (WGS) entry which is preliminary data.</text>
</comment>
<protein>
    <submittedName>
        <fullName evidence="3">Hotdog fold thioesterase</fullName>
    </submittedName>
</protein>
<dbReference type="GO" id="GO:0016289">
    <property type="term" value="F:acyl-CoA hydrolase activity"/>
    <property type="evidence" value="ECO:0007669"/>
    <property type="project" value="UniProtKB-ARBA"/>
</dbReference>
<name>A0A7X1THI2_9BURK</name>
<dbReference type="NCBIfam" id="TIGR00369">
    <property type="entry name" value="unchar_dom_1"/>
    <property type="match status" value="1"/>
</dbReference>
<proteinExistence type="predicted"/>
<feature type="domain" description="Thioesterase" evidence="2">
    <location>
        <begin position="53"/>
        <end position="127"/>
    </location>
</feature>
<dbReference type="EMBL" id="WHNP01000021">
    <property type="protein sequence ID" value="MPW19560.1"/>
    <property type="molecule type" value="Genomic_DNA"/>
</dbReference>
<dbReference type="CDD" id="cd03443">
    <property type="entry name" value="PaaI_thioesterase"/>
    <property type="match status" value="1"/>
</dbReference>
<sequence>MKIDDTEIGRRIYGSNGETPPITTTLGGEFVSLADNAIEIAYAGTAAFLNPAGHVQGGMLSAMLDDVTATLVTSTLAQGERCATLSLNTTFLRPASAGRLLGRATLVRRGRGVCNANGELWQDDRLVATASAVCMIVAR</sequence>
<dbReference type="Proteomes" id="UP000484381">
    <property type="component" value="Unassembled WGS sequence"/>
</dbReference>
<dbReference type="SUPFAM" id="SSF54637">
    <property type="entry name" value="Thioesterase/thiol ester dehydrase-isomerase"/>
    <property type="match status" value="1"/>
</dbReference>
<gene>
    <name evidence="3" type="ORF">GCT13_22295</name>
</gene>
<dbReference type="RefSeq" id="WP_152761708.1">
    <property type="nucleotide sequence ID" value="NZ_WHNP01000021.1"/>
</dbReference>
<evidence type="ECO:0000313" key="3">
    <source>
        <dbReference type="EMBL" id="MPW19560.1"/>
    </source>
</evidence>
<keyword evidence="1" id="KW-0378">Hydrolase</keyword>
<dbReference type="InterPro" id="IPR029069">
    <property type="entry name" value="HotDog_dom_sf"/>
</dbReference>
<evidence type="ECO:0000313" key="4">
    <source>
        <dbReference type="Proteomes" id="UP000484381"/>
    </source>
</evidence>
<dbReference type="Pfam" id="PF03061">
    <property type="entry name" value="4HBT"/>
    <property type="match status" value="1"/>
</dbReference>
<dbReference type="Gene3D" id="3.10.129.10">
    <property type="entry name" value="Hotdog Thioesterase"/>
    <property type="match status" value="1"/>
</dbReference>
<evidence type="ECO:0000256" key="1">
    <source>
        <dbReference type="ARBA" id="ARBA00022801"/>
    </source>
</evidence>
<keyword evidence="4" id="KW-1185">Reference proteome</keyword>
<reference evidence="3 4" key="1">
    <citation type="submission" date="2019-10" db="EMBL/GenBank/DDBJ databases">
        <title>Paraburkholderia sp. isolated from nodules of Mimosa pudica from Brazilian Atlantic Forest soils.</title>
        <authorList>
            <person name="Paulitsch F."/>
            <person name="Hungria M."/>
            <person name="Dall'Agnol R."/>
        </authorList>
    </citation>
    <scope>NUCLEOTIDE SEQUENCE [LARGE SCALE GENOMIC DNA]</scope>
    <source>
        <strain evidence="3 4">CNPSo 3157</strain>
    </source>
</reference>